<dbReference type="SUPFAM" id="SSF48498">
    <property type="entry name" value="Tetracyclin repressor-like, C-terminal domain"/>
    <property type="match status" value="1"/>
</dbReference>
<dbReference type="EMBL" id="WUTW01000003">
    <property type="protein sequence ID" value="MXQ65934.1"/>
    <property type="molecule type" value="Genomic_DNA"/>
</dbReference>
<dbReference type="RefSeq" id="WP_161104142.1">
    <property type="nucleotide sequence ID" value="NZ_JBHLYI010000004.1"/>
</dbReference>
<protein>
    <submittedName>
        <fullName evidence="6">TetR family transcriptional regulator</fullName>
    </submittedName>
</protein>
<organism evidence="6 7">
    <name type="scientific">Actinomadura rayongensis</name>
    <dbReference type="NCBI Taxonomy" id="1429076"/>
    <lineage>
        <taxon>Bacteria</taxon>
        <taxon>Bacillati</taxon>
        <taxon>Actinomycetota</taxon>
        <taxon>Actinomycetes</taxon>
        <taxon>Streptosporangiales</taxon>
        <taxon>Thermomonosporaceae</taxon>
        <taxon>Actinomadura</taxon>
    </lineage>
</organism>
<sequence>MVTADARPLRRDAARNLERVVAAARELFAEQGLDASVESIAARAGVGMGTVYRRFPTKEALIEFLVAQLVRDALDLARRALDESDGTGLESLLRGMGELQAAHRGCLRRLWAGTPSAERQEFRSIVQELLVRAQDAGTVRPDLAAGDALVLFWSLRHIVELTAGVDPDAWRRHLDVLLAGIAPSGRPLAHRPPTYAELDEIQTRHSAR</sequence>
<dbReference type="PROSITE" id="PS01081">
    <property type="entry name" value="HTH_TETR_1"/>
    <property type="match status" value="1"/>
</dbReference>
<dbReference type="Pfam" id="PF00440">
    <property type="entry name" value="TetR_N"/>
    <property type="match status" value="1"/>
</dbReference>
<accession>A0A6I4WG15</accession>
<feature type="domain" description="HTH tetR-type" evidence="5">
    <location>
        <begin position="14"/>
        <end position="73"/>
    </location>
</feature>
<dbReference type="SUPFAM" id="SSF46689">
    <property type="entry name" value="Homeodomain-like"/>
    <property type="match status" value="1"/>
</dbReference>
<dbReference type="Gene3D" id="1.10.357.10">
    <property type="entry name" value="Tetracycline Repressor, domain 2"/>
    <property type="match status" value="1"/>
</dbReference>
<dbReference type="AlphaFoldDB" id="A0A6I4WG15"/>
<keyword evidence="7" id="KW-1185">Reference proteome</keyword>
<comment type="caution">
    <text evidence="6">The sequence shown here is derived from an EMBL/GenBank/DDBJ whole genome shotgun (WGS) entry which is preliminary data.</text>
</comment>
<evidence type="ECO:0000256" key="2">
    <source>
        <dbReference type="ARBA" id="ARBA00023125"/>
    </source>
</evidence>
<keyword evidence="3" id="KW-0804">Transcription</keyword>
<feature type="DNA-binding region" description="H-T-H motif" evidence="4">
    <location>
        <begin position="36"/>
        <end position="55"/>
    </location>
</feature>
<dbReference type="PANTHER" id="PTHR30055">
    <property type="entry name" value="HTH-TYPE TRANSCRIPTIONAL REGULATOR RUTR"/>
    <property type="match status" value="1"/>
</dbReference>
<evidence type="ECO:0000256" key="1">
    <source>
        <dbReference type="ARBA" id="ARBA00023015"/>
    </source>
</evidence>
<dbReference type="GO" id="GO:0003700">
    <property type="term" value="F:DNA-binding transcription factor activity"/>
    <property type="evidence" value="ECO:0007669"/>
    <property type="project" value="TreeGrafter"/>
</dbReference>
<evidence type="ECO:0000256" key="4">
    <source>
        <dbReference type="PROSITE-ProRule" id="PRU00335"/>
    </source>
</evidence>
<gene>
    <name evidence="6" type="ORF">GQ466_18090</name>
</gene>
<evidence type="ECO:0000256" key="3">
    <source>
        <dbReference type="ARBA" id="ARBA00023163"/>
    </source>
</evidence>
<dbReference type="PROSITE" id="PS50977">
    <property type="entry name" value="HTH_TETR_2"/>
    <property type="match status" value="1"/>
</dbReference>
<name>A0A6I4WG15_9ACTN</name>
<dbReference type="InterPro" id="IPR001647">
    <property type="entry name" value="HTH_TetR"/>
</dbReference>
<dbReference type="GO" id="GO:0000976">
    <property type="term" value="F:transcription cis-regulatory region binding"/>
    <property type="evidence" value="ECO:0007669"/>
    <property type="project" value="TreeGrafter"/>
</dbReference>
<keyword evidence="2 4" id="KW-0238">DNA-binding</keyword>
<dbReference type="OrthoDB" id="9795011at2"/>
<dbReference type="InterPro" id="IPR050109">
    <property type="entry name" value="HTH-type_TetR-like_transc_reg"/>
</dbReference>
<proteinExistence type="predicted"/>
<dbReference type="Proteomes" id="UP000431901">
    <property type="component" value="Unassembled WGS sequence"/>
</dbReference>
<dbReference type="InterPro" id="IPR049445">
    <property type="entry name" value="TetR_SbtR-like_C"/>
</dbReference>
<dbReference type="PANTHER" id="PTHR30055:SF234">
    <property type="entry name" value="HTH-TYPE TRANSCRIPTIONAL REGULATOR BETI"/>
    <property type="match status" value="1"/>
</dbReference>
<reference evidence="6 7" key="1">
    <citation type="submission" date="2019-12" db="EMBL/GenBank/DDBJ databases">
        <title>Nocardia macrotermitis sp. nov. and Nocardia aurantia sp. nov., isolated from the gut of the fungus growing-termite Macrotermes natalensis.</title>
        <authorList>
            <person name="Christine B."/>
            <person name="Rene B."/>
        </authorList>
    </citation>
    <scope>NUCLEOTIDE SEQUENCE [LARGE SCALE GENOMIC DNA]</scope>
    <source>
        <strain evidence="6 7">DSM 102126</strain>
    </source>
</reference>
<dbReference type="Pfam" id="PF21597">
    <property type="entry name" value="TetR_C_43"/>
    <property type="match status" value="1"/>
</dbReference>
<evidence type="ECO:0000313" key="7">
    <source>
        <dbReference type="Proteomes" id="UP000431901"/>
    </source>
</evidence>
<dbReference type="InterPro" id="IPR036271">
    <property type="entry name" value="Tet_transcr_reg_TetR-rel_C_sf"/>
</dbReference>
<dbReference type="InterPro" id="IPR009057">
    <property type="entry name" value="Homeodomain-like_sf"/>
</dbReference>
<keyword evidence="1" id="KW-0805">Transcription regulation</keyword>
<dbReference type="InterPro" id="IPR023772">
    <property type="entry name" value="DNA-bd_HTH_TetR-type_CS"/>
</dbReference>
<evidence type="ECO:0000259" key="5">
    <source>
        <dbReference type="PROSITE" id="PS50977"/>
    </source>
</evidence>
<dbReference type="PRINTS" id="PR00455">
    <property type="entry name" value="HTHTETR"/>
</dbReference>
<evidence type="ECO:0000313" key="6">
    <source>
        <dbReference type="EMBL" id="MXQ65934.1"/>
    </source>
</evidence>